<dbReference type="PROSITE" id="PS50929">
    <property type="entry name" value="ABC_TM1F"/>
    <property type="match status" value="1"/>
</dbReference>
<evidence type="ECO:0000256" key="3">
    <source>
        <dbReference type="ARBA" id="ARBA00022741"/>
    </source>
</evidence>
<gene>
    <name evidence="10" type="ORF">PEPS_24540</name>
</gene>
<evidence type="ECO:0000256" key="5">
    <source>
        <dbReference type="ARBA" id="ARBA00022989"/>
    </source>
</evidence>
<dbReference type="RefSeq" id="WP_338397189.1">
    <property type="nucleotide sequence ID" value="NZ_AP025292.1"/>
</dbReference>
<keyword evidence="3" id="KW-0547">Nucleotide-binding</keyword>
<feature type="transmembrane region" description="Helical" evidence="7">
    <location>
        <begin position="16"/>
        <end position="38"/>
    </location>
</feature>
<dbReference type="EMBL" id="AP025292">
    <property type="protein sequence ID" value="BDD00174.1"/>
    <property type="molecule type" value="Genomic_DNA"/>
</dbReference>
<protein>
    <submittedName>
        <fullName evidence="10">ABC transporter</fullName>
    </submittedName>
</protein>
<keyword evidence="2 7" id="KW-0812">Transmembrane</keyword>
<keyword evidence="6 7" id="KW-0472">Membrane</keyword>
<evidence type="ECO:0000259" key="8">
    <source>
        <dbReference type="PROSITE" id="PS50893"/>
    </source>
</evidence>
<comment type="subcellular location">
    <subcellularLocation>
        <location evidence="1">Cell membrane</location>
        <topology evidence="1">Multi-pass membrane protein</topology>
    </subcellularLocation>
</comment>
<dbReference type="SUPFAM" id="SSF52540">
    <property type="entry name" value="P-loop containing nucleoside triphosphate hydrolases"/>
    <property type="match status" value="1"/>
</dbReference>
<organism evidence="10 11">
    <name type="scientific">Persicobacter psychrovividus</name>
    <dbReference type="NCBI Taxonomy" id="387638"/>
    <lineage>
        <taxon>Bacteria</taxon>
        <taxon>Pseudomonadati</taxon>
        <taxon>Bacteroidota</taxon>
        <taxon>Cytophagia</taxon>
        <taxon>Cytophagales</taxon>
        <taxon>Persicobacteraceae</taxon>
        <taxon>Persicobacter</taxon>
    </lineage>
</organism>
<feature type="transmembrane region" description="Helical" evidence="7">
    <location>
        <begin position="74"/>
        <end position="95"/>
    </location>
</feature>
<dbReference type="Gene3D" id="3.40.50.300">
    <property type="entry name" value="P-loop containing nucleotide triphosphate hydrolases"/>
    <property type="match status" value="1"/>
</dbReference>
<evidence type="ECO:0000259" key="9">
    <source>
        <dbReference type="PROSITE" id="PS50929"/>
    </source>
</evidence>
<dbReference type="InterPro" id="IPR027417">
    <property type="entry name" value="P-loop_NTPase"/>
</dbReference>
<dbReference type="InterPro" id="IPR036640">
    <property type="entry name" value="ABC1_TM_sf"/>
</dbReference>
<dbReference type="Gene3D" id="1.20.1560.10">
    <property type="entry name" value="ABC transporter type 1, transmembrane domain"/>
    <property type="match status" value="1"/>
</dbReference>
<dbReference type="Pfam" id="PF00005">
    <property type="entry name" value="ABC_tran"/>
    <property type="match status" value="1"/>
</dbReference>
<feature type="transmembrane region" description="Helical" evidence="7">
    <location>
        <begin position="177"/>
        <end position="199"/>
    </location>
</feature>
<feature type="transmembrane region" description="Helical" evidence="7">
    <location>
        <begin position="152"/>
        <end position="171"/>
    </location>
</feature>
<dbReference type="PANTHER" id="PTHR43394">
    <property type="entry name" value="ATP-DEPENDENT PERMEASE MDL1, MITOCHONDRIAL"/>
    <property type="match status" value="1"/>
</dbReference>
<feature type="domain" description="ABC transporter" evidence="8">
    <location>
        <begin position="352"/>
        <end position="587"/>
    </location>
</feature>
<feature type="domain" description="ABC transmembrane type-1" evidence="9">
    <location>
        <begin position="19"/>
        <end position="320"/>
    </location>
</feature>
<name>A0ABN6LBG8_9BACT</name>
<proteinExistence type="predicted"/>
<keyword evidence="4" id="KW-0067">ATP-binding</keyword>
<accession>A0ABN6LBG8</accession>
<evidence type="ECO:0000313" key="10">
    <source>
        <dbReference type="EMBL" id="BDD00174.1"/>
    </source>
</evidence>
<dbReference type="Proteomes" id="UP001354989">
    <property type="component" value="Chromosome"/>
</dbReference>
<dbReference type="CDD" id="cd18541">
    <property type="entry name" value="ABC_6TM_TmrB_like"/>
    <property type="match status" value="1"/>
</dbReference>
<dbReference type="InterPro" id="IPR003593">
    <property type="entry name" value="AAA+_ATPase"/>
</dbReference>
<sequence length="595" mass="66831">MKDLKYLNRYLFKYKYYLILGLLFVAISNFFVIIPGQLVRNALNLVMDNISLHRMMAGMPDQSAVFGGVINSSVIIYGVSILVMAFLRGFFLFMVRQTIIAMSRHIEFDLKNEIYAHYQSLPTTFYRRNNTGDLMARISEDVSKVRMYLGPAIMYGLNMLVLFIMLIPYMFSINAKLTLYALLPLPVLSLSIYFVNNIINRRSERIQKSLSDLSTFVQEAFSGIRVIKSFAREEDSLNNLKKQSTIYRDRSLKLTRVQALFFPLILSLIGLSTILTIFVGGSEVLKGQLTFGNIAEFVMYVQLLTWPVTSLGWITSIIQRAAASQKRINEFLFTKNDILSEKQLETPVTGQLAFERVTFKYEDSGIVALKDISFNIESGESVAIIGGTGSGKSTLANLICRMFDVSEGAIKIDGQNIRDYKIPYIRRQIGYVPQDVFLFSDSIRNNIAFGSDDVSETAMLEASKQADLHENIINFEHGYDTVLGERGITLSGGQKQRVSIARAIVRNPKILILDDSLSAVDTKTENAILNALKGVMENKTSIIISHRISSAKLADKILVLNDGEIAEAGTHDQLMEKTGAYFDLYNKQLAGEETS</sequence>
<dbReference type="Pfam" id="PF00664">
    <property type="entry name" value="ABC_membrane"/>
    <property type="match status" value="1"/>
</dbReference>
<evidence type="ECO:0000256" key="6">
    <source>
        <dbReference type="ARBA" id="ARBA00023136"/>
    </source>
</evidence>
<dbReference type="PROSITE" id="PS50893">
    <property type="entry name" value="ABC_TRANSPORTER_2"/>
    <property type="match status" value="1"/>
</dbReference>
<keyword evidence="11" id="KW-1185">Reference proteome</keyword>
<dbReference type="InterPro" id="IPR039421">
    <property type="entry name" value="Type_1_exporter"/>
</dbReference>
<dbReference type="PROSITE" id="PS00211">
    <property type="entry name" value="ABC_TRANSPORTER_1"/>
    <property type="match status" value="1"/>
</dbReference>
<evidence type="ECO:0000256" key="2">
    <source>
        <dbReference type="ARBA" id="ARBA00022692"/>
    </source>
</evidence>
<evidence type="ECO:0000256" key="1">
    <source>
        <dbReference type="ARBA" id="ARBA00004651"/>
    </source>
</evidence>
<dbReference type="InterPro" id="IPR017871">
    <property type="entry name" value="ABC_transporter-like_CS"/>
</dbReference>
<dbReference type="SUPFAM" id="SSF90123">
    <property type="entry name" value="ABC transporter transmembrane region"/>
    <property type="match status" value="1"/>
</dbReference>
<dbReference type="InterPro" id="IPR003439">
    <property type="entry name" value="ABC_transporter-like_ATP-bd"/>
</dbReference>
<feature type="transmembrane region" description="Helical" evidence="7">
    <location>
        <begin position="299"/>
        <end position="318"/>
    </location>
</feature>
<feature type="transmembrane region" description="Helical" evidence="7">
    <location>
        <begin position="260"/>
        <end position="279"/>
    </location>
</feature>
<evidence type="ECO:0000313" key="11">
    <source>
        <dbReference type="Proteomes" id="UP001354989"/>
    </source>
</evidence>
<dbReference type="SMART" id="SM00382">
    <property type="entry name" value="AAA"/>
    <property type="match status" value="1"/>
</dbReference>
<reference evidence="10 11" key="1">
    <citation type="submission" date="2021-12" db="EMBL/GenBank/DDBJ databases">
        <title>Genome sequencing of bacteria with rrn-lacking chromosome and rrn-plasmid.</title>
        <authorList>
            <person name="Anda M."/>
            <person name="Iwasaki W."/>
        </authorList>
    </citation>
    <scope>NUCLEOTIDE SEQUENCE [LARGE SCALE GENOMIC DNA]</scope>
    <source>
        <strain evidence="10 11">NBRC 101262</strain>
    </source>
</reference>
<evidence type="ECO:0000256" key="7">
    <source>
        <dbReference type="SAM" id="Phobius"/>
    </source>
</evidence>
<dbReference type="PANTHER" id="PTHR43394:SF1">
    <property type="entry name" value="ATP-BINDING CASSETTE SUB-FAMILY B MEMBER 10, MITOCHONDRIAL"/>
    <property type="match status" value="1"/>
</dbReference>
<dbReference type="InterPro" id="IPR011527">
    <property type="entry name" value="ABC1_TM_dom"/>
</dbReference>
<keyword evidence="5 7" id="KW-1133">Transmembrane helix</keyword>
<evidence type="ECO:0000256" key="4">
    <source>
        <dbReference type="ARBA" id="ARBA00022840"/>
    </source>
</evidence>